<proteinExistence type="predicted"/>
<keyword evidence="1" id="KW-0175">Coiled coil</keyword>
<feature type="non-terminal residue" evidence="3">
    <location>
        <position position="1"/>
    </location>
</feature>
<comment type="caution">
    <text evidence="3">The sequence shown here is derived from an EMBL/GenBank/DDBJ whole genome shotgun (WGS) entry which is preliminary data.</text>
</comment>
<dbReference type="GO" id="GO:0035024">
    <property type="term" value="P:negative regulation of Rho protein signal transduction"/>
    <property type="evidence" value="ECO:0007669"/>
    <property type="project" value="TreeGrafter"/>
</dbReference>
<evidence type="ECO:0000256" key="2">
    <source>
        <dbReference type="SAM" id="MobiDB-lite"/>
    </source>
</evidence>
<evidence type="ECO:0000313" key="3">
    <source>
        <dbReference type="EMBL" id="NXG87032.1"/>
    </source>
</evidence>
<gene>
    <name evidence="3" type="primary">Ccdc125</name>
    <name evidence="3" type="ORF">STEPAR_R12091</name>
</gene>
<accession>A0A7K9FD64</accession>
<protein>
    <submittedName>
        <fullName evidence="3">CC125 protein</fullName>
    </submittedName>
</protein>
<reference evidence="3 4" key="1">
    <citation type="submission" date="2019-09" db="EMBL/GenBank/DDBJ databases">
        <title>Bird 10,000 Genomes (B10K) Project - Family phase.</title>
        <authorList>
            <person name="Zhang G."/>
        </authorList>
    </citation>
    <scope>NUCLEOTIDE SEQUENCE [LARGE SCALE GENOMIC DNA]</scope>
    <source>
        <strain evidence="3">B10K-DU-001-20</strain>
        <tissue evidence="3">Muscle</tissue>
    </source>
</reference>
<feature type="compositionally biased region" description="Polar residues" evidence="2">
    <location>
        <begin position="61"/>
        <end position="89"/>
    </location>
</feature>
<feature type="region of interest" description="Disordered" evidence="2">
    <location>
        <begin position="52"/>
        <end position="90"/>
    </location>
</feature>
<evidence type="ECO:0000256" key="1">
    <source>
        <dbReference type="SAM" id="Coils"/>
    </source>
</evidence>
<feature type="coiled-coil region" evidence="1">
    <location>
        <begin position="276"/>
        <end position="303"/>
    </location>
</feature>
<feature type="non-terminal residue" evidence="3">
    <location>
        <position position="447"/>
    </location>
</feature>
<name>A0A7K9FD64_STEPR</name>
<dbReference type="GO" id="GO:0005737">
    <property type="term" value="C:cytoplasm"/>
    <property type="evidence" value="ECO:0007669"/>
    <property type="project" value="TreeGrafter"/>
</dbReference>
<dbReference type="InterPro" id="IPR034608">
    <property type="entry name" value="CCDC125"/>
</dbReference>
<dbReference type="AlphaFoldDB" id="A0A7K9FD64"/>
<organism evidence="3 4">
    <name type="scientific">Stercorarius parasiticus</name>
    <name type="common">Parasitic jaeger</name>
    <name type="synonym">Arctic skua</name>
    <dbReference type="NCBI Taxonomy" id="54059"/>
    <lineage>
        <taxon>Eukaryota</taxon>
        <taxon>Metazoa</taxon>
        <taxon>Chordata</taxon>
        <taxon>Craniata</taxon>
        <taxon>Vertebrata</taxon>
        <taxon>Euteleostomi</taxon>
        <taxon>Archelosauria</taxon>
        <taxon>Archosauria</taxon>
        <taxon>Dinosauria</taxon>
        <taxon>Saurischia</taxon>
        <taxon>Theropoda</taxon>
        <taxon>Coelurosauria</taxon>
        <taxon>Aves</taxon>
        <taxon>Neognathae</taxon>
        <taxon>Neoaves</taxon>
        <taxon>Charadriiformes</taxon>
        <taxon>Stercorariidae</taxon>
        <taxon>Stercorarius</taxon>
    </lineage>
</organism>
<dbReference type="PANTHER" id="PTHR28616:SF1">
    <property type="entry name" value="COILED-COIL DOMAIN-CONTAINING PROTEIN 125"/>
    <property type="match status" value="1"/>
</dbReference>
<evidence type="ECO:0000313" key="4">
    <source>
        <dbReference type="Proteomes" id="UP000532908"/>
    </source>
</evidence>
<dbReference type="EMBL" id="VWZL01002680">
    <property type="protein sequence ID" value="NXG87032.1"/>
    <property type="molecule type" value="Genomic_DNA"/>
</dbReference>
<dbReference type="GO" id="GO:2000146">
    <property type="term" value="P:negative regulation of cell motility"/>
    <property type="evidence" value="ECO:0007669"/>
    <property type="project" value="TreeGrafter"/>
</dbReference>
<dbReference type="Proteomes" id="UP000532908">
    <property type="component" value="Unassembled WGS sequence"/>
</dbReference>
<dbReference type="PANTHER" id="PTHR28616">
    <property type="entry name" value="COILED-COIL DOMAIN-CONTAINING PROTEIN 125"/>
    <property type="match status" value="1"/>
</dbReference>
<sequence length="447" mass="50959">DMTCGDLGNGLGRRPGAVYEGEKLQNCYSFRFRNGSGKVCSSLLSAKRVEESDATALPGSKRNSFYNGSSKKPVTGSARQNSCESNTEVSNEELKQQLREALEEVEILKVELEASQRQLEGKDEALRILQSMAVFNKATSHTKAMLQKTEEEKRTLEKEINILQWEIEFDQDRFKNIEDTWTEKYDRIYCENAALKEALKLRTEEVKTLKAENAILNQQCLEFLAMLDVKQQKVVQENMSLNKSDITDFTGLELAVLGACTCNTSGGQPCSCAKMAAVTRRQLLHLKQELENLKKSKDEAYVMADAFRIAFEQQLMQRKDQALRLAEVIKMKKETKFINWRRLKDDGRVKLQGNKNSLGQKLSILLSSDGDCRKVEELDNPHEILKMLIDLVNDKEEALAHQRKVSYMLARAMERKEEPYENMVKMLRKSHSWPSGITHCGENDPRG</sequence>
<keyword evidence="4" id="KW-1185">Reference proteome</keyword>